<dbReference type="EMBL" id="LKTM01000379">
    <property type="protein sequence ID" value="KQH75353.1"/>
    <property type="molecule type" value="Genomic_DNA"/>
</dbReference>
<evidence type="ECO:0000313" key="2">
    <source>
        <dbReference type="Proteomes" id="UP000051677"/>
    </source>
</evidence>
<evidence type="ECO:0000313" key="1">
    <source>
        <dbReference type="EMBL" id="KQH75353.1"/>
    </source>
</evidence>
<accession>A0A0Q2LG78</accession>
<proteinExistence type="predicted"/>
<dbReference type="AlphaFoldDB" id="A0A0Q2LG78"/>
<sequence>MPDLEWFAVLNYLQVFIVYAEHGVANVTTDDRYSIEDVIEVVSNEVRFIRSDEGASQFVRALRIG</sequence>
<protein>
    <submittedName>
        <fullName evidence="1">Uncharacterized protein</fullName>
    </submittedName>
</protein>
<organism evidence="1 2">
    <name type="scientific">Mycobacterium gordonae</name>
    <dbReference type="NCBI Taxonomy" id="1778"/>
    <lineage>
        <taxon>Bacteria</taxon>
        <taxon>Bacillati</taxon>
        <taxon>Actinomycetota</taxon>
        <taxon>Actinomycetes</taxon>
        <taxon>Mycobacteriales</taxon>
        <taxon>Mycobacteriaceae</taxon>
        <taxon>Mycobacterium</taxon>
    </lineage>
</organism>
<reference evidence="1 2" key="1">
    <citation type="submission" date="2015-10" db="EMBL/GenBank/DDBJ databases">
        <title>Mycobacterium gordonae draft genome assembly.</title>
        <authorList>
            <person name="Ustinova V."/>
            <person name="Smirnova T."/>
            <person name="Blagodatskikh K."/>
            <person name="Varlamov D."/>
            <person name="Larionova E."/>
            <person name="Chernousova L."/>
        </authorList>
    </citation>
    <scope>NUCLEOTIDE SEQUENCE [LARGE SCALE GENOMIC DNA]</scope>
    <source>
        <strain evidence="1 2">CTRI 14-8773</strain>
    </source>
</reference>
<dbReference type="Proteomes" id="UP000051677">
    <property type="component" value="Unassembled WGS sequence"/>
</dbReference>
<name>A0A0Q2LG78_MYCGO</name>
<comment type="caution">
    <text evidence="1">The sequence shown here is derived from an EMBL/GenBank/DDBJ whole genome shotgun (WGS) entry which is preliminary data.</text>
</comment>
<gene>
    <name evidence="1" type="ORF">AO501_24485</name>
</gene>